<sequence length="69" mass="7259">DTQDNGTFWGPLLVIERPAQRPDTIIHAYRPLQVSGSVIGSNANPRQKGTCGSQDGVTSHIAPPAPPAV</sequence>
<proteinExistence type="predicted"/>
<accession>A0AAV4BN96</accession>
<protein>
    <submittedName>
        <fullName evidence="2">Uncharacterized protein</fullName>
    </submittedName>
</protein>
<feature type="region of interest" description="Disordered" evidence="1">
    <location>
        <begin position="39"/>
        <end position="69"/>
    </location>
</feature>
<evidence type="ECO:0000313" key="3">
    <source>
        <dbReference type="Proteomes" id="UP000735302"/>
    </source>
</evidence>
<feature type="non-terminal residue" evidence="2">
    <location>
        <position position="1"/>
    </location>
</feature>
<evidence type="ECO:0000313" key="2">
    <source>
        <dbReference type="EMBL" id="GFO21604.1"/>
    </source>
</evidence>
<reference evidence="2 3" key="1">
    <citation type="journal article" date="2021" name="Elife">
        <title>Chloroplast acquisition without the gene transfer in kleptoplastic sea slugs, Plakobranchus ocellatus.</title>
        <authorList>
            <person name="Maeda T."/>
            <person name="Takahashi S."/>
            <person name="Yoshida T."/>
            <person name="Shimamura S."/>
            <person name="Takaki Y."/>
            <person name="Nagai Y."/>
            <person name="Toyoda A."/>
            <person name="Suzuki Y."/>
            <person name="Arimoto A."/>
            <person name="Ishii H."/>
            <person name="Satoh N."/>
            <person name="Nishiyama T."/>
            <person name="Hasebe M."/>
            <person name="Maruyama T."/>
            <person name="Minagawa J."/>
            <person name="Obokata J."/>
            <person name="Shigenobu S."/>
        </authorList>
    </citation>
    <scope>NUCLEOTIDE SEQUENCE [LARGE SCALE GENOMIC DNA]</scope>
</reference>
<organism evidence="2 3">
    <name type="scientific">Plakobranchus ocellatus</name>
    <dbReference type="NCBI Taxonomy" id="259542"/>
    <lineage>
        <taxon>Eukaryota</taxon>
        <taxon>Metazoa</taxon>
        <taxon>Spiralia</taxon>
        <taxon>Lophotrochozoa</taxon>
        <taxon>Mollusca</taxon>
        <taxon>Gastropoda</taxon>
        <taxon>Heterobranchia</taxon>
        <taxon>Euthyneura</taxon>
        <taxon>Panpulmonata</taxon>
        <taxon>Sacoglossa</taxon>
        <taxon>Placobranchoidea</taxon>
        <taxon>Plakobranchidae</taxon>
        <taxon>Plakobranchus</taxon>
    </lineage>
</organism>
<dbReference type="Proteomes" id="UP000735302">
    <property type="component" value="Unassembled WGS sequence"/>
</dbReference>
<keyword evidence="3" id="KW-1185">Reference proteome</keyword>
<comment type="caution">
    <text evidence="2">The sequence shown here is derived from an EMBL/GenBank/DDBJ whole genome shotgun (WGS) entry which is preliminary data.</text>
</comment>
<dbReference type="AlphaFoldDB" id="A0AAV4BN96"/>
<feature type="compositionally biased region" description="Polar residues" evidence="1">
    <location>
        <begin position="39"/>
        <end position="57"/>
    </location>
</feature>
<gene>
    <name evidence="2" type="ORF">PoB_004810900</name>
</gene>
<dbReference type="EMBL" id="BLXT01005266">
    <property type="protein sequence ID" value="GFO21604.1"/>
    <property type="molecule type" value="Genomic_DNA"/>
</dbReference>
<name>A0AAV4BN96_9GAST</name>
<evidence type="ECO:0000256" key="1">
    <source>
        <dbReference type="SAM" id="MobiDB-lite"/>
    </source>
</evidence>